<feature type="region of interest" description="Disordered" evidence="3">
    <location>
        <begin position="28"/>
        <end position="170"/>
    </location>
</feature>
<feature type="compositionally biased region" description="Low complexity" evidence="3">
    <location>
        <begin position="398"/>
        <end position="407"/>
    </location>
</feature>
<evidence type="ECO:0000256" key="2">
    <source>
        <dbReference type="ARBA" id="ARBA00038471"/>
    </source>
</evidence>
<feature type="domain" description="Pectinesterase inhibitor" evidence="5">
    <location>
        <begin position="204"/>
        <end position="339"/>
    </location>
</feature>
<feature type="compositionally biased region" description="Basic and acidic residues" evidence="3">
    <location>
        <begin position="38"/>
        <end position="58"/>
    </location>
</feature>
<evidence type="ECO:0000259" key="5">
    <source>
        <dbReference type="SMART" id="SM00856"/>
    </source>
</evidence>
<protein>
    <recommendedName>
        <fullName evidence="5">Pectinesterase inhibitor domain-containing protein</fullName>
    </recommendedName>
</protein>
<feature type="compositionally biased region" description="Pro residues" evidence="3">
    <location>
        <begin position="106"/>
        <end position="118"/>
    </location>
</feature>
<feature type="chain" id="PRO_5041672075" description="Pectinesterase inhibitor domain-containing protein" evidence="4">
    <location>
        <begin position="27"/>
        <end position="606"/>
    </location>
</feature>
<sequence>MKHGINLIVTLFSVTLLLSFVLCTAAAEDPPSQTPNEKPPETPNEKPPKRPNKKRPETPNETPMESMSSKSPPLEPETPNEKPPKTPNKKRPETPNETPMESMSSKPPPLEAEPPAAEPPEAEPPAAVSPEAESPFGFQSTEFSNTEELMPNEEGSFEFGRGGGGRASRQWQMSPAFSSFFADIQKGSLRGSKTITMHNHIKKHERDSVKKVCSHTEYPDVCLSTVVPFLSRSFDLTHILEASIKACSFQTNFTISIVVKHMKSSPEMATALADCKRQYKNALKGLNKALRALHSHDLGNVTVMLGSVMADISSCESGFEGLKKTSGHIEGMASVTATHEPPATEDPPPETTPEIPLESTPNLPSEPPESTLTEAEPPEVEPPQAEWGEAEPPLGFPTTEYSNSEETTSNEEWHFGFGGGGRRARRDGHMSETFSSFFSDIQMGSLRGSKTITMHDHIKKHDRDSVKKVCSRTEYPDVCLSTIVPFLSRHFDLTHILEAAIKACSFQANFTISIVVRYMESSPEMATALAGCKRQYMNAFKSLHKALEALHSQDLGTVTVMLSSVMADVSSCESGFEGLKMTSRHTEGMVGITASNCVSIVALIRK</sequence>
<accession>A0AA86SKC1</accession>
<feature type="compositionally biased region" description="Low complexity" evidence="3">
    <location>
        <begin position="124"/>
        <end position="135"/>
    </location>
</feature>
<dbReference type="CDD" id="cd15800">
    <property type="entry name" value="PMEI-like_2"/>
    <property type="match status" value="2"/>
</dbReference>
<reference evidence="6" key="1">
    <citation type="submission" date="2023-10" db="EMBL/GenBank/DDBJ databases">
        <authorList>
            <person name="Domelevo Entfellner J.-B."/>
        </authorList>
    </citation>
    <scope>NUCLEOTIDE SEQUENCE</scope>
</reference>
<dbReference type="Proteomes" id="UP001189624">
    <property type="component" value="Chromosome 6"/>
</dbReference>
<evidence type="ECO:0000256" key="1">
    <source>
        <dbReference type="ARBA" id="ARBA00022729"/>
    </source>
</evidence>
<keyword evidence="1 4" id="KW-0732">Signal</keyword>
<dbReference type="PANTHER" id="PTHR31080">
    <property type="entry name" value="PECTINESTERASE INHIBITOR-LIKE"/>
    <property type="match status" value="1"/>
</dbReference>
<dbReference type="SUPFAM" id="SSF101148">
    <property type="entry name" value="Plant invertase/pectin methylesterase inhibitor"/>
    <property type="match status" value="2"/>
</dbReference>
<gene>
    <name evidence="6" type="ORF">AYBTSS11_LOCUS19644</name>
</gene>
<feature type="domain" description="Pectinesterase inhibitor" evidence="5">
    <location>
        <begin position="461"/>
        <end position="600"/>
    </location>
</feature>
<evidence type="ECO:0000313" key="6">
    <source>
        <dbReference type="EMBL" id="CAJ1963194.1"/>
    </source>
</evidence>
<evidence type="ECO:0000256" key="3">
    <source>
        <dbReference type="SAM" id="MobiDB-lite"/>
    </source>
</evidence>
<proteinExistence type="inferred from homology"/>
<name>A0AA86SKC1_9FABA</name>
<dbReference type="PANTHER" id="PTHR31080:SF68">
    <property type="entry name" value="PLANT INVERTASE_PECTIN METHYLESTERASE INHIBITOR SUPERFAMILY PROTEIN"/>
    <property type="match status" value="1"/>
</dbReference>
<dbReference type="InterPro" id="IPR035513">
    <property type="entry name" value="Invertase/methylesterase_inhib"/>
</dbReference>
<dbReference type="Gene3D" id="1.20.140.40">
    <property type="entry name" value="Invertase/pectin methylesterase inhibitor family protein"/>
    <property type="match status" value="2"/>
</dbReference>
<dbReference type="GO" id="GO:0004857">
    <property type="term" value="F:enzyme inhibitor activity"/>
    <property type="evidence" value="ECO:0007669"/>
    <property type="project" value="InterPro"/>
</dbReference>
<dbReference type="InterPro" id="IPR006501">
    <property type="entry name" value="Pectinesterase_inhib_dom"/>
</dbReference>
<dbReference type="SMART" id="SM00856">
    <property type="entry name" value="PMEI"/>
    <property type="match status" value="2"/>
</dbReference>
<feature type="signal peptide" evidence="4">
    <location>
        <begin position="1"/>
        <end position="26"/>
    </location>
</feature>
<keyword evidence="7" id="KW-1185">Reference proteome</keyword>
<feature type="region of interest" description="Disordered" evidence="3">
    <location>
        <begin position="337"/>
        <end position="421"/>
    </location>
</feature>
<feature type="compositionally biased region" description="Low complexity" evidence="3">
    <location>
        <begin position="352"/>
        <end position="361"/>
    </location>
</feature>
<comment type="similarity">
    <text evidence="2">Belongs to the PMEI family.</text>
</comment>
<feature type="compositionally biased region" description="Polar residues" evidence="3">
    <location>
        <begin position="61"/>
        <end position="71"/>
    </location>
</feature>
<feature type="compositionally biased region" description="Polar residues" evidence="3">
    <location>
        <begin position="137"/>
        <end position="147"/>
    </location>
</feature>
<evidence type="ECO:0000256" key="4">
    <source>
        <dbReference type="SAM" id="SignalP"/>
    </source>
</evidence>
<dbReference type="EMBL" id="OY731403">
    <property type="protein sequence ID" value="CAJ1963194.1"/>
    <property type="molecule type" value="Genomic_DNA"/>
</dbReference>
<dbReference type="Gramene" id="rna-AYBTSS11_LOCUS19644">
    <property type="protein sequence ID" value="CAJ1963194.1"/>
    <property type="gene ID" value="gene-AYBTSS11_LOCUS19644"/>
</dbReference>
<dbReference type="NCBIfam" id="TIGR01614">
    <property type="entry name" value="PME_inhib"/>
    <property type="match status" value="2"/>
</dbReference>
<dbReference type="AlphaFoldDB" id="A0AA86SKC1"/>
<feature type="compositionally biased region" description="Basic and acidic residues" evidence="3">
    <location>
        <begin position="79"/>
        <end position="94"/>
    </location>
</feature>
<dbReference type="Pfam" id="PF04043">
    <property type="entry name" value="PMEI"/>
    <property type="match status" value="2"/>
</dbReference>
<dbReference type="InterPro" id="IPR051955">
    <property type="entry name" value="PME_Inhibitor"/>
</dbReference>
<evidence type="ECO:0000313" key="7">
    <source>
        <dbReference type="Proteomes" id="UP001189624"/>
    </source>
</evidence>
<organism evidence="6 7">
    <name type="scientific">Sphenostylis stenocarpa</name>
    <dbReference type="NCBI Taxonomy" id="92480"/>
    <lineage>
        <taxon>Eukaryota</taxon>
        <taxon>Viridiplantae</taxon>
        <taxon>Streptophyta</taxon>
        <taxon>Embryophyta</taxon>
        <taxon>Tracheophyta</taxon>
        <taxon>Spermatophyta</taxon>
        <taxon>Magnoliopsida</taxon>
        <taxon>eudicotyledons</taxon>
        <taxon>Gunneridae</taxon>
        <taxon>Pentapetalae</taxon>
        <taxon>rosids</taxon>
        <taxon>fabids</taxon>
        <taxon>Fabales</taxon>
        <taxon>Fabaceae</taxon>
        <taxon>Papilionoideae</taxon>
        <taxon>50 kb inversion clade</taxon>
        <taxon>NPAAA clade</taxon>
        <taxon>indigoferoid/millettioid clade</taxon>
        <taxon>Phaseoleae</taxon>
        <taxon>Sphenostylis</taxon>
    </lineage>
</organism>